<evidence type="ECO:0000313" key="2">
    <source>
        <dbReference type="EMBL" id="KAF6033325.1"/>
    </source>
</evidence>
<dbReference type="EMBL" id="VXIV02001381">
    <property type="protein sequence ID" value="KAF6033325.1"/>
    <property type="molecule type" value="Genomic_DNA"/>
</dbReference>
<accession>A0A7J7K587</accession>
<proteinExistence type="predicted"/>
<sequence>MDLLDKREVELCRHKSRTEKREHIQLASHQKSIKGSDMLPVLPPITSEYNDDLDPMEEEIKEAVEAARDIELFEKQISTRPQRKEPVDEHALVLD</sequence>
<dbReference type="AlphaFoldDB" id="A0A7J7K587"/>
<keyword evidence="3" id="KW-1185">Reference proteome</keyword>
<dbReference type="Proteomes" id="UP000593567">
    <property type="component" value="Unassembled WGS sequence"/>
</dbReference>
<reference evidence="2" key="1">
    <citation type="submission" date="2020-06" db="EMBL/GenBank/DDBJ databases">
        <title>Draft genome of Bugula neritina, a colonial animal packing powerful symbionts and potential medicines.</title>
        <authorList>
            <person name="Rayko M."/>
        </authorList>
    </citation>
    <scope>NUCLEOTIDE SEQUENCE [LARGE SCALE GENOMIC DNA]</scope>
    <source>
        <strain evidence="2">Kwan_BN1</strain>
    </source>
</reference>
<gene>
    <name evidence="2" type="ORF">EB796_008366</name>
</gene>
<evidence type="ECO:0000256" key="1">
    <source>
        <dbReference type="SAM" id="MobiDB-lite"/>
    </source>
</evidence>
<protein>
    <submittedName>
        <fullName evidence="2">Uncharacterized protein</fullName>
    </submittedName>
</protein>
<name>A0A7J7K587_BUGNE</name>
<comment type="caution">
    <text evidence="2">The sequence shown here is derived from an EMBL/GenBank/DDBJ whole genome shotgun (WGS) entry which is preliminary data.</text>
</comment>
<feature type="region of interest" description="Disordered" evidence="1">
    <location>
        <begin position="21"/>
        <end position="40"/>
    </location>
</feature>
<evidence type="ECO:0000313" key="3">
    <source>
        <dbReference type="Proteomes" id="UP000593567"/>
    </source>
</evidence>
<organism evidence="2 3">
    <name type="scientific">Bugula neritina</name>
    <name type="common">Brown bryozoan</name>
    <name type="synonym">Sertularia neritina</name>
    <dbReference type="NCBI Taxonomy" id="10212"/>
    <lineage>
        <taxon>Eukaryota</taxon>
        <taxon>Metazoa</taxon>
        <taxon>Spiralia</taxon>
        <taxon>Lophotrochozoa</taxon>
        <taxon>Bryozoa</taxon>
        <taxon>Gymnolaemata</taxon>
        <taxon>Cheilostomatida</taxon>
        <taxon>Flustrina</taxon>
        <taxon>Buguloidea</taxon>
        <taxon>Bugulidae</taxon>
        <taxon>Bugula</taxon>
    </lineage>
</organism>